<sequence length="346" mass="40709">MNSINSPFAYSNNLENKEISIQMNEHLNGENNLSINLEINNERLEDKQKGFIRLNQSNYPLSYPLFCFHLQTIGGKPYRLILTIIILLVIVVIHSSFTLRWIIEETHELMIIPSVILITCVIISLFRTAFINPGILPRKVYGIGKNPQLVNTESRSIKMFENKEVTLYYCRTCFFKKPPRTIHCRICNNCIEHFDHHCPWVGNCIGRRNYRIFYQFLILSFIYLLYVEISSLLACFLMIERPYSLIHVKEGFSEHYYLEPILCVFSLPFFLFVTNLLCMHTYFISTGTTTNESIKKLPKIYSLGFLLNWKNFLFSPIPPVYLQQKRTKFDKHHITTQQERSTFSTL</sequence>
<feature type="transmembrane region" description="Helical" evidence="10">
    <location>
        <begin position="109"/>
        <end position="130"/>
    </location>
</feature>
<dbReference type="EC" id="2.3.1.225" evidence="10"/>
<dbReference type="PANTHER" id="PTHR22883:SF43">
    <property type="entry name" value="PALMITOYLTRANSFERASE APP"/>
    <property type="match status" value="1"/>
</dbReference>
<keyword evidence="13" id="KW-1185">Reference proteome</keyword>
<feature type="transmembrane region" description="Helical" evidence="10">
    <location>
        <begin position="80"/>
        <end position="103"/>
    </location>
</feature>
<evidence type="ECO:0000256" key="4">
    <source>
        <dbReference type="ARBA" id="ARBA00022989"/>
    </source>
</evidence>
<evidence type="ECO:0000256" key="3">
    <source>
        <dbReference type="ARBA" id="ARBA00022692"/>
    </source>
</evidence>
<protein>
    <recommendedName>
        <fullName evidence="10">Palmitoyltransferase</fullName>
        <ecNumber evidence="10">2.3.1.225</ecNumber>
    </recommendedName>
</protein>
<keyword evidence="5 10" id="KW-0472">Membrane</keyword>
<keyword evidence="3 10" id="KW-0812">Transmembrane</keyword>
<comment type="subcellular location">
    <subcellularLocation>
        <location evidence="1">Endomembrane system</location>
        <topology evidence="1">Multi-pass membrane protein</topology>
    </subcellularLocation>
</comment>
<comment type="catalytic activity">
    <reaction evidence="9 10">
        <text>L-cysteinyl-[protein] + hexadecanoyl-CoA = S-hexadecanoyl-L-cysteinyl-[protein] + CoA</text>
        <dbReference type="Rhea" id="RHEA:36683"/>
        <dbReference type="Rhea" id="RHEA-COMP:10131"/>
        <dbReference type="Rhea" id="RHEA-COMP:11032"/>
        <dbReference type="ChEBI" id="CHEBI:29950"/>
        <dbReference type="ChEBI" id="CHEBI:57287"/>
        <dbReference type="ChEBI" id="CHEBI:57379"/>
        <dbReference type="ChEBI" id="CHEBI:74151"/>
        <dbReference type="EC" id="2.3.1.225"/>
    </reaction>
</comment>
<evidence type="ECO:0000256" key="7">
    <source>
        <dbReference type="ARBA" id="ARBA00023288"/>
    </source>
</evidence>
<feature type="transmembrane region" description="Helical" evidence="10">
    <location>
        <begin position="259"/>
        <end position="278"/>
    </location>
</feature>
<keyword evidence="8 10" id="KW-0012">Acyltransferase</keyword>
<name>A0ABQ0DSK2_9EUKA</name>
<dbReference type="EMBL" id="BAAFRS010000259">
    <property type="protein sequence ID" value="GAB1225727.1"/>
    <property type="molecule type" value="Genomic_DNA"/>
</dbReference>
<evidence type="ECO:0000256" key="9">
    <source>
        <dbReference type="ARBA" id="ARBA00048048"/>
    </source>
</evidence>
<comment type="domain">
    <text evidence="10">The DHHC domain is required for palmitoyltransferase activity.</text>
</comment>
<keyword evidence="6" id="KW-0564">Palmitate</keyword>
<evidence type="ECO:0000256" key="6">
    <source>
        <dbReference type="ARBA" id="ARBA00023139"/>
    </source>
</evidence>
<dbReference type="PROSITE" id="PS50216">
    <property type="entry name" value="DHHC"/>
    <property type="match status" value="1"/>
</dbReference>
<evidence type="ECO:0000313" key="12">
    <source>
        <dbReference type="EMBL" id="GAB1225727.1"/>
    </source>
</evidence>
<evidence type="ECO:0000313" key="13">
    <source>
        <dbReference type="Proteomes" id="UP001628156"/>
    </source>
</evidence>
<keyword evidence="4 10" id="KW-1133">Transmembrane helix</keyword>
<keyword evidence="2 10" id="KW-0808">Transferase</keyword>
<gene>
    <name evidence="12" type="ORF">ENUP19_0259G0061</name>
</gene>
<organism evidence="12 13">
    <name type="scientific">Entamoeba nuttalli</name>
    <dbReference type="NCBI Taxonomy" id="412467"/>
    <lineage>
        <taxon>Eukaryota</taxon>
        <taxon>Amoebozoa</taxon>
        <taxon>Evosea</taxon>
        <taxon>Archamoebae</taxon>
        <taxon>Mastigamoebida</taxon>
        <taxon>Entamoebidae</taxon>
        <taxon>Entamoeba</taxon>
    </lineage>
</organism>
<evidence type="ECO:0000256" key="1">
    <source>
        <dbReference type="ARBA" id="ARBA00004127"/>
    </source>
</evidence>
<evidence type="ECO:0000256" key="5">
    <source>
        <dbReference type="ARBA" id="ARBA00023136"/>
    </source>
</evidence>
<dbReference type="PANTHER" id="PTHR22883">
    <property type="entry name" value="ZINC FINGER DHHC DOMAIN CONTAINING PROTEIN"/>
    <property type="match status" value="1"/>
</dbReference>
<evidence type="ECO:0000256" key="8">
    <source>
        <dbReference type="ARBA" id="ARBA00023315"/>
    </source>
</evidence>
<keyword evidence="7" id="KW-0449">Lipoprotein</keyword>
<dbReference type="Pfam" id="PF01529">
    <property type="entry name" value="DHHC"/>
    <property type="match status" value="1"/>
</dbReference>
<dbReference type="Proteomes" id="UP001628156">
    <property type="component" value="Unassembled WGS sequence"/>
</dbReference>
<evidence type="ECO:0000256" key="2">
    <source>
        <dbReference type="ARBA" id="ARBA00022679"/>
    </source>
</evidence>
<feature type="transmembrane region" description="Helical" evidence="10">
    <location>
        <begin position="216"/>
        <end position="239"/>
    </location>
</feature>
<comment type="caution">
    <text evidence="12">The sequence shown here is derived from an EMBL/GenBank/DDBJ whole genome shotgun (WGS) entry which is preliminary data.</text>
</comment>
<dbReference type="InterPro" id="IPR039859">
    <property type="entry name" value="PFA4/ZDH16/20/ERF2-like"/>
</dbReference>
<proteinExistence type="inferred from homology"/>
<evidence type="ECO:0000259" key="11">
    <source>
        <dbReference type="Pfam" id="PF01529"/>
    </source>
</evidence>
<accession>A0ABQ0DSK2</accession>
<evidence type="ECO:0000256" key="10">
    <source>
        <dbReference type="RuleBase" id="RU079119"/>
    </source>
</evidence>
<comment type="similarity">
    <text evidence="10">Belongs to the DHHC palmitoyltransferase family.</text>
</comment>
<reference evidence="12 13" key="1">
    <citation type="journal article" date="2019" name="PLoS Negl. Trop. Dis.">
        <title>Whole genome sequencing of Entamoeba nuttalli reveals mammalian host-related molecular signatures and a novel octapeptide-repeat surface protein.</title>
        <authorList>
            <person name="Tanaka M."/>
            <person name="Makiuchi T."/>
            <person name="Komiyama T."/>
            <person name="Shiina T."/>
            <person name="Osaki K."/>
            <person name="Tachibana H."/>
        </authorList>
    </citation>
    <scope>NUCLEOTIDE SEQUENCE [LARGE SCALE GENOMIC DNA]</scope>
    <source>
        <strain evidence="12 13">P19-061405</strain>
    </source>
</reference>
<dbReference type="InterPro" id="IPR001594">
    <property type="entry name" value="Palmitoyltrfase_DHHC"/>
</dbReference>
<feature type="domain" description="Palmitoyltransferase DHHC" evidence="11">
    <location>
        <begin position="167"/>
        <end position="296"/>
    </location>
</feature>